<feature type="transmembrane region" description="Helical" evidence="8">
    <location>
        <begin position="39"/>
        <end position="58"/>
    </location>
</feature>
<keyword evidence="5" id="KW-0573">Peptidoglycan synthesis</keyword>
<proteinExistence type="predicted"/>
<dbReference type="EMBL" id="JADCSA010000004">
    <property type="protein sequence ID" value="MBE7324231.1"/>
    <property type="molecule type" value="Genomic_DNA"/>
</dbReference>
<feature type="transmembrane region" description="Helical" evidence="8">
    <location>
        <begin position="258"/>
        <end position="280"/>
    </location>
</feature>
<sequence>MDEIAPGRSRTAMQGILASSALMAVGTLFSRFSGLIRSVLLAAALGSATIAADGYTVANTIPNMLYILLAGGVFNAVLVPQLVRALKNDPDGGEAYTHRIITLGLLFLGTVTVLLVVFAPLLMRVVLDGKWFDDDLAVALDSVITLARWCLPQVFFYGMFTLVGQVLNARGSFGPMMWAPIANNLIAVGVLATYLFTYGPVAGLVADGHFTDGQMALLGLGSTVGIAVQLLVLLPFLRRAGYRFRPRFDFRGTGLGHTLRLGIWTVLFVVVNQVAYVVVVRLLSDGTASGEAGQFVYSNAYMITLLPHGVITVSLVTALLPRLSAFAAEHDGRSLGRTLTSTLRTALLMVLPFAAVLPILGTDVANVLYGYGASKGEASAYAGALAFFGVALVFFTVHYFMLRGFYALERTRTVFLIQLVVAGVNITAALVFTALAPAGHGPAALAAAYASAYACGAGVSWLVLRRALGGLDGPRMLRFAVRIGLVTAVASAVSWGVWWLLGGSDAVPTPATSFVRGAVVGVVHLGLFLALARLLHIRELTELLGPLLTSVRRRLPGR</sequence>
<protein>
    <submittedName>
        <fullName evidence="9">Murein biosynthesis integral membrane protein MurJ</fullName>
    </submittedName>
</protein>
<evidence type="ECO:0000256" key="2">
    <source>
        <dbReference type="ARBA" id="ARBA00022475"/>
    </source>
</evidence>
<accession>A0ABR9RRP2</accession>
<evidence type="ECO:0000256" key="7">
    <source>
        <dbReference type="ARBA" id="ARBA00023136"/>
    </source>
</evidence>
<feature type="transmembrane region" description="Helical" evidence="8">
    <location>
        <begin position="513"/>
        <end position="535"/>
    </location>
</feature>
<feature type="transmembrane region" description="Helical" evidence="8">
    <location>
        <begin position="341"/>
        <end position="360"/>
    </location>
</feature>
<feature type="transmembrane region" description="Helical" evidence="8">
    <location>
        <begin position="103"/>
        <end position="123"/>
    </location>
</feature>
<dbReference type="InterPro" id="IPR004268">
    <property type="entry name" value="MurJ"/>
</dbReference>
<evidence type="ECO:0000256" key="1">
    <source>
        <dbReference type="ARBA" id="ARBA00004651"/>
    </source>
</evidence>
<dbReference type="PRINTS" id="PR01806">
    <property type="entry name" value="VIRFACTRMVIN"/>
</dbReference>
<keyword evidence="4" id="KW-0133">Cell shape</keyword>
<evidence type="ECO:0000256" key="3">
    <source>
        <dbReference type="ARBA" id="ARBA00022692"/>
    </source>
</evidence>
<evidence type="ECO:0000313" key="10">
    <source>
        <dbReference type="Proteomes" id="UP000756387"/>
    </source>
</evidence>
<feature type="transmembrane region" description="Helical" evidence="8">
    <location>
        <begin position="443"/>
        <end position="464"/>
    </location>
</feature>
<dbReference type="PANTHER" id="PTHR47019:SF1">
    <property type="entry name" value="LIPID II FLIPPASE MURJ"/>
    <property type="match status" value="1"/>
</dbReference>
<comment type="caution">
    <text evidence="9">The sequence shown here is derived from an EMBL/GenBank/DDBJ whole genome shotgun (WGS) entry which is preliminary data.</text>
</comment>
<feature type="transmembrane region" description="Helical" evidence="8">
    <location>
        <begin position="216"/>
        <end position="237"/>
    </location>
</feature>
<feature type="transmembrane region" description="Helical" evidence="8">
    <location>
        <begin position="414"/>
        <end position="437"/>
    </location>
</feature>
<dbReference type="InterPro" id="IPR051050">
    <property type="entry name" value="Lipid_II_flippase_MurJ/MviN"/>
</dbReference>
<evidence type="ECO:0000313" key="9">
    <source>
        <dbReference type="EMBL" id="MBE7324231.1"/>
    </source>
</evidence>
<feature type="transmembrane region" description="Helical" evidence="8">
    <location>
        <begin position="176"/>
        <end position="196"/>
    </location>
</feature>
<keyword evidence="7 8" id="KW-0472">Membrane</keyword>
<comment type="subcellular location">
    <subcellularLocation>
        <location evidence="1">Cell membrane</location>
        <topology evidence="1">Multi-pass membrane protein</topology>
    </subcellularLocation>
</comment>
<gene>
    <name evidence="9" type="primary">murJ</name>
    <name evidence="9" type="ORF">IEQ44_06165</name>
</gene>
<evidence type="ECO:0000256" key="8">
    <source>
        <dbReference type="SAM" id="Phobius"/>
    </source>
</evidence>
<dbReference type="CDD" id="cd13123">
    <property type="entry name" value="MATE_MurJ_like"/>
    <property type="match status" value="1"/>
</dbReference>
<organism evidence="9 10">
    <name type="scientific">Nocardioides malaquae</name>
    <dbReference type="NCBI Taxonomy" id="2773426"/>
    <lineage>
        <taxon>Bacteria</taxon>
        <taxon>Bacillati</taxon>
        <taxon>Actinomycetota</taxon>
        <taxon>Actinomycetes</taxon>
        <taxon>Propionibacteriales</taxon>
        <taxon>Nocardioidaceae</taxon>
        <taxon>Nocardioides</taxon>
    </lineage>
</organism>
<feature type="transmembrane region" description="Helical" evidence="8">
    <location>
        <begin position="64"/>
        <end position="83"/>
    </location>
</feature>
<keyword evidence="6 8" id="KW-1133">Transmembrane helix</keyword>
<name>A0ABR9RRP2_9ACTN</name>
<dbReference type="NCBIfam" id="TIGR01695">
    <property type="entry name" value="murJ_mviN"/>
    <property type="match status" value="1"/>
</dbReference>
<feature type="transmembrane region" description="Helical" evidence="8">
    <location>
        <begin position="476"/>
        <end position="501"/>
    </location>
</feature>
<keyword evidence="2" id="KW-1003">Cell membrane</keyword>
<evidence type="ECO:0000256" key="5">
    <source>
        <dbReference type="ARBA" id="ARBA00022984"/>
    </source>
</evidence>
<keyword evidence="10" id="KW-1185">Reference proteome</keyword>
<reference evidence="9 10" key="1">
    <citation type="submission" date="2020-10" db="EMBL/GenBank/DDBJ databases">
        <title>Nocardioides sp. isolated from sludge.</title>
        <authorList>
            <person name="Zhang X."/>
        </authorList>
    </citation>
    <scope>NUCLEOTIDE SEQUENCE [LARGE SCALE GENOMIC DNA]</scope>
    <source>
        <strain evidence="9 10">Y6</strain>
    </source>
</reference>
<feature type="transmembrane region" description="Helical" evidence="8">
    <location>
        <begin position="300"/>
        <end position="320"/>
    </location>
</feature>
<evidence type="ECO:0000256" key="4">
    <source>
        <dbReference type="ARBA" id="ARBA00022960"/>
    </source>
</evidence>
<evidence type="ECO:0000256" key="6">
    <source>
        <dbReference type="ARBA" id="ARBA00022989"/>
    </source>
</evidence>
<feature type="transmembrane region" description="Helical" evidence="8">
    <location>
        <begin position="143"/>
        <end position="164"/>
    </location>
</feature>
<keyword evidence="3 8" id="KW-0812">Transmembrane</keyword>
<dbReference type="PANTHER" id="PTHR47019">
    <property type="entry name" value="LIPID II FLIPPASE MURJ"/>
    <property type="match status" value="1"/>
</dbReference>
<dbReference type="Pfam" id="PF03023">
    <property type="entry name" value="MurJ"/>
    <property type="match status" value="1"/>
</dbReference>
<feature type="transmembrane region" description="Helical" evidence="8">
    <location>
        <begin position="380"/>
        <end position="402"/>
    </location>
</feature>
<dbReference type="Proteomes" id="UP000756387">
    <property type="component" value="Unassembled WGS sequence"/>
</dbReference>